<dbReference type="EMBL" id="GBRH01275278">
    <property type="protein sequence ID" value="JAD22617.1"/>
    <property type="molecule type" value="Transcribed_RNA"/>
</dbReference>
<accession>A0A0A9V0U0</accession>
<evidence type="ECO:0000313" key="1">
    <source>
        <dbReference type="EMBL" id="JAD22617.1"/>
    </source>
</evidence>
<proteinExistence type="predicted"/>
<sequence>MAASLLRFAVDAVDASLLCLGADAAATRPSSAWPPQLQDPAAAEAARNLLHGLLRLGVISS</sequence>
<reference evidence="1" key="1">
    <citation type="submission" date="2014-09" db="EMBL/GenBank/DDBJ databases">
        <authorList>
            <person name="Magalhaes I.L.F."/>
            <person name="Oliveira U."/>
            <person name="Santos F.R."/>
            <person name="Vidigal T.H.D.A."/>
            <person name="Brescovit A.D."/>
            <person name="Santos A.J."/>
        </authorList>
    </citation>
    <scope>NUCLEOTIDE SEQUENCE</scope>
    <source>
        <tissue evidence="1">Shoot tissue taken approximately 20 cm above the soil surface</tissue>
    </source>
</reference>
<reference evidence="1" key="2">
    <citation type="journal article" date="2015" name="Data Brief">
        <title>Shoot transcriptome of the giant reed, Arundo donax.</title>
        <authorList>
            <person name="Barrero R.A."/>
            <person name="Guerrero F.D."/>
            <person name="Moolhuijzen P."/>
            <person name="Goolsby J.A."/>
            <person name="Tidwell J."/>
            <person name="Bellgard S.E."/>
            <person name="Bellgard M.I."/>
        </authorList>
    </citation>
    <scope>NUCLEOTIDE SEQUENCE</scope>
    <source>
        <tissue evidence="1">Shoot tissue taken approximately 20 cm above the soil surface</tissue>
    </source>
</reference>
<dbReference type="AlphaFoldDB" id="A0A0A9V0U0"/>
<protein>
    <submittedName>
        <fullName evidence="1">Uncharacterized protein</fullName>
    </submittedName>
</protein>
<name>A0A0A9V0U0_ARUDO</name>
<organism evidence="1">
    <name type="scientific">Arundo donax</name>
    <name type="common">Giant reed</name>
    <name type="synonym">Donax arundinaceus</name>
    <dbReference type="NCBI Taxonomy" id="35708"/>
    <lineage>
        <taxon>Eukaryota</taxon>
        <taxon>Viridiplantae</taxon>
        <taxon>Streptophyta</taxon>
        <taxon>Embryophyta</taxon>
        <taxon>Tracheophyta</taxon>
        <taxon>Spermatophyta</taxon>
        <taxon>Magnoliopsida</taxon>
        <taxon>Liliopsida</taxon>
        <taxon>Poales</taxon>
        <taxon>Poaceae</taxon>
        <taxon>PACMAD clade</taxon>
        <taxon>Arundinoideae</taxon>
        <taxon>Arundineae</taxon>
        <taxon>Arundo</taxon>
    </lineage>
</organism>